<sequence>MKKFNFIFTFLVFGIFVLLLNPLYETNANKLDPIVDIDTLPRDYFIMVDRLKPGDSITSQIKVINKGTLNFNYNMWSEYVKGSKEYYDSLYLEINDRNNNNLYSGKLSEFKGLKNTRNLLIFTSEILSVKVLVPHEIGNEFQGLSTDVKLLFNAMGEEQVGSSNEHPGERLPNTSTNSFNLIAIGISLILCGLIFFIIRYRKSKITKE</sequence>
<feature type="transmembrane region" description="Helical" evidence="1">
    <location>
        <begin position="179"/>
        <end position="198"/>
    </location>
</feature>
<gene>
    <name evidence="2" type="ORF">RH061_03810</name>
</gene>
<evidence type="ECO:0000256" key="1">
    <source>
        <dbReference type="SAM" id="Phobius"/>
    </source>
</evidence>
<keyword evidence="3" id="KW-1185">Reference proteome</keyword>
<dbReference type="Proteomes" id="UP001303324">
    <property type="component" value="Chromosome"/>
</dbReference>
<evidence type="ECO:0000313" key="2">
    <source>
        <dbReference type="EMBL" id="WNF23646.1"/>
    </source>
</evidence>
<evidence type="ECO:0000313" key="3">
    <source>
        <dbReference type="Proteomes" id="UP001303324"/>
    </source>
</evidence>
<organism evidence="2 3">
    <name type="scientific">Mesobacillus jeotgali</name>
    <dbReference type="NCBI Taxonomy" id="129985"/>
    <lineage>
        <taxon>Bacteria</taxon>
        <taxon>Bacillati</taxon>
        <taxon>Bacillota</taxon>
        <taxon>Bacilli</taxon>
        <taxon>Bacillales</taxon>
        <taxon>Bacillaceae</taxon>
        <taxon>Mesobacillus</taxon>
    </lineage>
</organism>
<name>A0ABY9VLN2_9BACI</name>
<reference evidence="2 3" key="1">
    <citation type="submission" date="2023-09" db="EMBL/GenBank/DDBJ databases">
        <title>Microbial mechanism of fulvic acid promoting antimony reduction mineralization in rice fields.</title>
        <authorList>
            <person name="Chen G."/>
            <person name="Lan J."/>
        </authorList>
    </citation>
    <scope>NUCLEOTIDE SEQUENCE [LARGE SCALE GENOMIC DNA]</scope>
    <source>
        <strain evidence="2 3">PS1</strain>
    </source>
</reference>
<keyword evidence="1" id="KW-0472">Membrane</keyword>
<keyword evidence="1" id="KW-1133">Transmembrane helix</keyword>
<dbReference type="EMBL" id="CP134494">
    <property type="protein sequence ID" value="WNF23646.1"/>
    <property type="molecule type" value="Genomic_DNA"/>
</dbReference>
<proteinExistence type="predicted"/>
<protein>
    <submittedName>
        <fullName evidence="2">LPXTG cell wall anchor domain-containing protein</fullName>
    </submittedName>
</protein>
<dbReference type="RefSeq" id="WP_311074059.1">
    <property type="nucleotide sequence ID" value="NZ_CP134494.1"/>
</dbReference>
<accession>A0ABY9VLN2</accession>
<dbReference type="NCBIfam" id="TIGR01167">
    <property type="entry name" value="LPXTG_anchor"/>
    <property type="match status" value="1"/>
</dbReference>
<keyword evidence="1" id="KW-0812">Transmembrane</keyword>